<name>A0A914YDA4_9BILA</name>
<evidence type="ECO:0000313" key="10">
    <source>
        <dbReference type="WBParaSite" id="PSU_v2.g17278.t1"/>
    </source>
</evidence>
<evidence type="ECO:0000256" key="1">
    <source>
        <dbReference type="ARBA" id="ARBA00004167"/>
    </source>
</evidence>
<dbReference type="Pfam" id="PF01697">
    <property type="entry name" value="Glyco_transf_92"/>
    <property type="match status" value="1"/>
</dbReference>
<keyword evidence="3 8" id="KW-0328">Glycosyltransferase</keyword>
<dbReference type="EC" id="2.4.1.-" evidence="8"/>
<protein>
    <recommendedName>
        <fullName evidence="8">Glycosyltransferase family 92 protein</fullName>
        <ecNumber evidence="8">2.4.1.-</ecNumber>
    </recommendedName>
</protein>
<comment type="subcellular location">
    <subcellularLocation>
        <location evidence="1">Membrane</location>
        <topology evidence="1">Single-pass membrane protein</topology>
    </subcellularLocation>
</comment>
<accession>A0A914YDA4</accession>
<dbReference type="WBParaSite" id="PSU_v2.g17278.t1">
    <property type="protein sequence ID" value="PSU_v2.g17278.t1"/>
    <property type="gene ID" value="PSU_v2.g17278"/>
</dbReference>
<evidence type="ECO:0000313" key="9">
    <source>
        <dbReference type="Proteomes" id="UP000887577"/>
    </source>
</evidence>
<dbReference type="InterPro" id="IPR008166">
    <property type="entry name" value="Glyco_transf_92"/>
</dbReference>
<evidence type="ECO:0000256" key="3">
    <source>
        <dbReference type="ARBA" id="ARBA00022676"/>
    </source>
</evidence>
<sequence length="101" mass="11919">MANFASADCSWEFFIANCSTVRNPDYFGLKLKNTKKVVKIKFEYPEQSNQYPVTMCYPPMVYESRWQQIIFATEIYRYFGADLQVQYINSAMEEIVDILQV</sequence>
<dbReference type="PANTHER" id="PTHR21645:SF22">
    <property type="entry name" value="GLYCOSYLTRANSFERASE FAMILY 92 PROTEIN"/>
    <property type="match status" value="1"/>
</dbReference>
<dbReference type="GO" id="GO:0016020">
    <property type="term" value="C:membrane"/>
    <property type="evidence" value="ECO:0007669"/>
    <property type="project" value="UniProtKB-SubCell"/>
</dbReference>
<keyword evidence="7" id="KW-0472">Membrane</keyword>
<evidence type="ECO:0000256" key="4">
    <source>
        <dbReference type="ARBA" id="ARBA00022679"/>
    </source>
</evidence>
<keyword evidence="4 8" id="KW-0808">Transferase</keyword>
<evidence type="ECO:0000256" key="2">
    <source>
        <dbReference type="ARBA" id="ARBA00007647"/>
    </source>
</evidence>
<evidence type="ECO:0000256" key="8">
    <source>
        <dbReference type="RuleBase" id="RU366017"/>
    </source>
</evidence>
<dbReference type="GO" id="GO:0016757">
    <property type="term" value="F:glycosyltransferase activity"/>
    <property type="evidence" value="ECO:0007669"/>
    <property type="project" value="UniProtKB-UniRule"/>
</dbReference>
<dbReference type="InterPro" id="IPR052012">
    <property type="entry name" value="GTase_92"/>
</dbReference>
<dbReference type="Proteomes" id="UP000887577">
    <property type="component" value="Unplaced"/>
</dbReference>
<dbReference type="AlphaFoldDB" id="A0A914YDA4"/>
<proteinExistence type="inferred from homology"/>
<organism evidence="9 10">
    <name type="scientific">Panagrolaimus superbus</name>
    <dbReference type="NCBI Taxonomy" id="310955"/>
    <lineage>
        <taxon>Eukaryota</taxon>
        <taxon>Metazoa</taxon>
        <taxon>Ecdysozoa</taxon>
        <taxon>Nematoda</taxon>
        <taxon>Chromadorea</taxon>
        <taxon>Rhabditida</taxon>
        <taxon>Tylenchina</taxon>
        <taxon>Panagrolaimomorpha</taxon>
        <taxon>Panagrolaimoidea</taxon>
        <taxon>Panagrolaimidae</taxon>
        <taxon>Panagrolaimus</taxon>
    </lineage>
</organism>
<reference evidence="10" key="1">
    <citation type="submission" date="2022-11" db="UniProtKB">
        <authorList>
            <consortium name="WormBaseParasite"/>
        </authorList>
    </citation>
    <scope>IDENTIFICATION</scope>
</reference>
<keyword evidence="9" id="KW-1185">Reference proteome</keyword>
<comment type="similarity">
    <text evidence="2 8">Belongs to the glycosyltransferase 92 family.</text>
</comment>
<keyword evidence="5" id="KW-0812">Transmembrane</keyword>
<keyword evidence="6" id="KW-1133">Transmembrane helix</keyword>
<dbReference type="PANTHER" id="PTHR21645">
    <property type="entry name" value="GLYCOSYLTRANSFERASE FAMILY 92 PROTEIN"/>
    <property type="match status" value="1"/>
</dbReference>
<evidence type="ECO:0000256" key="6">
    <source>
        <dbReference type="ARBA" id="ARBA00022989"/>
    </source>
</evidence>
<evidence type="ECO:0000256" key="5">
    <source>
        <dbReference type="ARBA" id="ARBA00022692"/>
    </source>
</evidence>
<evidence type="ECO:0000256" key="7">
    <source>
        <dbReference type="ARBA" id="ARBA00023136"/>
    </source>
</evidence>